<keyword evidence="5" id="KW-0808">Transferase</keyword>
<dbReference type="PANTHER" id="PTHR45436">
    <property type="entry name" value="SENSOR HISTIDINE KINASE YKOH"/>
    <property type="match status" value="1"/>
</dbReference>
<keyword evidence="12" id="KW-0804">Transcription</keyword>
<dbReference type="SUPFAM" id="SSF48008">
    <property type="entry name" value="GntR ligand-binding domain-like"/>
    <property type="match status" value="1"/>
</dbReference>
<keyword evidence="11" id="KW-0238">DNA-binding</keyword>
<dbReference type="InterPro" id="IPR050428">
    <property type="entry name" value="TCS_sensor_his_kinase"/>
</dbReference>
<evidence type="ECO:0000256" key="3">
    <source>
        <dbReference type="ARBA" id="ARBA00012438"/>
    </source>
</evidence>
<comment type="subcellular location">
    <subcellularLocation>
        <location evidence="2">Membrane</location>
        <topology evidence="2">Multi-pass membrane protein</topology>
    </subcellularLocation>
</comment>
<evidence type="ECO:0000256" key="9">
    <source>
        <dbReference type="ARBA" id="ARBA00023012"/>
    </source>
</evidence>
<proteinExistence type="predicted"/>
<keyword evidence="9" id="KW-0902">Two-component regulatory system</keyword>
<dbReference type="Gene3D" id="1.20.120.530">
    <property type="entry name" value="GntR ligand-binding domain-like"/>
    <property type="match status" value="1"/>
</dbReference>
<comment type="caution">
    <text evidence="14">The sequence shown here is derived from an EMBL/GenBank/DDBJ whole genome shotgun (WGS) entry which is preliminary data.</text>
</comment>
<evidence type="ECO:0000256" key="6">
    <source>
        <dbReference type="ARBA" id="ARBA00022741"/>
    </source>
</evidence>
<dbReference type="RefSeq" id="WP_135432628.1">
    <property type="nucleotide sequence ID" value="NZ_RPEM01000010.1"/>
</dbReference>
<dbReference type="PANTHER" id="PTHR45436:SF14">
    <property type="entry name" value="SENSOR PROTEIN QSEC"/>
    <property type="match status" value="1"/>
</dbReference>
<keyword evidence="8" id="KW-0067">ATP-binding</keyword>
<keyword evidence="10" id="KW-0805">Transcription regulation</keyword>
<keyword evidence="4" id="KW-0597">Phosphoprotein</keyword>
<keyword evidence="7" id="KW-0418">Kinase</keyword>
<keyword evidence="15" id="KW-1185">Reference proteome</keyword>
<dbReference type="Gene3D" id="1.10.287.130">
    <property type="match status" value="1"/>
</dbReference>
<feature type="domain" description="GntR C-terminal" evidence="13">
    <location>
        <begin position="10"/>
        <end position="45"/>
    </location>
</feature>
<dbReference type="InterPro" id="IPR011711">
    <property type="entry name" value="GntR_C"/>
</dbReference>
<sequence>MVSPTFNNWTQEELIRSNRQHEDVVSAFEAQDKEWAEAAMRAHLAGLIWVGVGRGLWPLNMMAQTLTARPATDLCPMLDARVPREIRPMSVALNGLFRRLSDARAHERDFTAFAARALKTPLADLKTQAQIAAMEGTGRKPIRRPVQP</sequence>
<dbReference type="Proteomes" id="UP000297741">
    <property type="component" value="Unassembled WGS sequence"/>
</dbReference>
<evidence type="ECO:0000256" key="8">
    <source>
        <dbReference type="ARBA" id="ARBA00022840"/>
    </source>
</evidence>
<evidence type="ECO:0000256" key="5">
    <source>
        <dbReference type="ARBA" id="ARBA00022679"/>
    </source>
</evidence>
<protein>
    <recommendedName>
        <fullName evidence="3">histidine kinase</fullName>
        <ecNumber evidence="3">2.7.13.3</ecNumber>
    </recommendedName>
</protein>
<keyword evidence="6" id="KW-0547">Nucleotide-binding</keyword>
<evidence type="ECO:0000256" key="10">
    <source>
        <dbReference type="ARBA" id="ARBA00023015"/>
    </source>
</evidence>
<dbReference type="Pfam" id="PF07729">
    <property type="entry name" value="FCD"/>
    <property type="match status" value="1"/>
</dbReference>
<evidence type="ECO:0000313" key="15">
    <source>
        <dbReference type="Proteomes" id="UP000297741"/>
    </source>
</evidence>
<evidence type="ECO:0000256" key="11">
    <source>
        <dbReference type="ARBA" id="ARBA00023125"/>
    </source>
</evidence>
<gene>
    <name evidence="14" type="ORF">EEB11_14910</name>
</gene>
<accession>A0ABY2KIU4</accession>
<evidence type="ECO:0000259" key="13">
    <source>
        <dbReference type="Pfam" id="PF07729"/>
    </source>
</evidence>
<evidence type="ECO:0000256" key="1">
    <source>
        <dbReference type="ARBA" id="ARBA00000085"/>
    </source>
</evidence>
<name>A0ABY2KIU4_9RHOB</name>
<dbReference type="EC" id="2.7.13.3" evidence="3"/>
<evidence type="ECO:0000256" key="4">
    <source>
        <dbReference type="ARBA" id="ARBA00022553"/>
    </source>
</evidence>
<comment type="catalytic activity">
    <reaction evidence="1">
        <text>ATP + protein L-histidine = ADP + protein N-phospho-L-histidine.</text>
        <dbReference type="EC" id="2.7.13.3"/>
    </reaction>
</comment>
<dbReference type="EMBL" id="RPEM01000010">
    <property type="protein sequence ID" value="TGD42249.1"/>
    <property type="molecule type" value="Genomic_DNA"/>
</dbReference>
<dbReference type="InterPro" id="IPR008920">
    <property type="entry name" value="TF_FadR/GntR_C"/>
</dbReference>
<evidence type="ECO:0000256" key="7">
    <source>
        <dbReference type="ARBA" id="ARBA00022777"/>
    </source>
</evidence>
<evidence type="ECO:0000256" key="2">
    <source>
        <dbReference type="ARBA" id="ARBA00004141"/>
    </source>
</evidence>
<organism evidence="14 15">
    <name type="scientific">Pseudotabrizicola sediminis</name>
    <dbReference type="NCBI Taxonomy" id="2486418"/>
    <lineage>
        <taxon>Bacteria</taxon>
        <taxon>Pseudomonadati</taxon>
        <taxon>Pseudomonadota</taxon>
        <taxon>Alphaproteobacteria</taxon>
        <taxon>Rhodobacterales</taxon>
        <taxon>Paracoccaceae</taxon>
        <taxon>Pseudotabrizicola</taxon>
    </lineage>
</organism>
<evidence type="ECO:0000313" key="14">
    <source>
        <dbReference type="EMBL" id="TGD42249.1"/>
    </source>
</evidence>
<reference evidence="14 15" key="1">
    <citation type="submission" date="2018-11" db="EMBL/GenBank/DDBJ databases">
        <title>Tabrizicola sp. isolated from sediment of alpine lake.</title>
        <authorList>
            <person name="Liu Z."/>
        </authorList>
    </citation>
    <scope>NUCLEOTIDE SEQUENCE [LARGE SCALE GENOMIC DNA]</scope>
    <source>
        <strain evidence="14 15">DRYC-M-16</strain>
    </source>
</reference>
<evidence type="ECO:0000256" key="12">
    <source>
        <dbReference type="ARBA" id="ARBA00023163"/>
    </source>
</evidence>